<evidence type="ECO:0000256" key="10">
    <source>
        <dbReference type="PIRSR" id="PIRSR641708-2"/>
    </source>
</evidence>
<feature type="region of interest" description="Disordered" evidence="11">
    <location>
        <begin position="1"/>
        <end position="82"/>
    </location>
</feature>
<keyword evidence="14" id="KW-1185">Reference proteome</keyword>
<evidence type="ECO:0000256" key="7">
    <source>
        <dbReference type="ARBA" id="ARBA00023242"/>
    </source>
</evidence>
<reference evidence="14" key="1">
    <citation type="journal article" date="2023" name="Commun. Biol.">
        <title>Genome analysis of Parmales, the sister group of diatoms, reveals the evolutionary specialization of diatoms from phago-mixotrophs to photoautotrophs.</title>
        <authorList>
            <person name="Ban H."/>
            <person name="Sato S."/>
            <person name="Yoshikawa S."/>
            <person name="Yamada K."/>
            <person name="Nakamura Y."/>
            <person name="Ichinomiya M."/>
            <person name="Sato N."/>
            <person name="Blanc-Mathieu R."/>
            <person name="Endo H."/>
            <person name="Kuwata A."/>
            <person name="Ogata H."/>
        </authorList>
    </citation>
    <scope>NUCLEOTIDE SEQUENCE [LARGE SCALE GENOMIC DNA]</scope>
    <source>
        <strain evidence="14">NIES 3700</strain>
    </source>
</reference>
<name>A0A9W7FQ81_9STRA</name>
<keyword evidence="4" id="KW-0507">mRNA processing</keyword>
<evidence type="ECO:0000256" key="4">
    <source>
        <dbReference type="ARBA" id="ARBA00022664"/>
    </source>
</evidence>
<dbReference type="CDD" id="cd02568">
    <property type="entry name" value="PseudoU_synth_PUS1_PUS2"/>
    <property type="match status" value="1"/>
</dbReference>
<dbReference type="GO" id="GO:0031119">
    <property type="term" value="P:tRNA pseudouridine synthesis"/>
    <property type="evidence" value="ECO:0007669"/>
    <property type="project" value="InterPro"/>
</dbReference>
<dbReference type="PANTHER" id="PTHR11142">
    <property type="entry name" value="PSEUDOURIDYLATE SYNTHASE"/>
    <property type="match status" value="1"/>
</dbReference>
<feature type="compositionally biased region" description="Polar residues" evidence="11">
    <location>
        <begin position="1"/>
        <end position="17"/>
    </location>
</feature>
<comment type="catalytic activity">
    <reaction evidence="1">
        <text>a uridine in mRNA = a pseudouridine in mRNA</text>
        <dbReference type="Rhea" id="RHEA:56644"/>
        <dbReference type="Rhea" id="RHEA-COMP:14658"/>
        <dbReference type="Rhea" id="RHEA-COMP:14659"/>
        <dbReference type="ChEBI" id="CHEBI:65314"/>
        <dbReference type="ChEBI" id="CHEBI:65315"/>
    </reaction>
</comment>
<comment type="subcellular location">
    <subcellularLocation>
        <location evidence="2">Nucleus</location>
    </subcellularLocation>
</comment>
<keyword evidence="6" id="KW-0413">Isomerase</keyword>
<dbReference type="InterPro" id="IPR020103">
    <property type="entry name" value="PsdUridine_synth_cat_dom_sf"/>
</dbReference>
<evidence type="ECO:0000259" key="12">
    <source>
        <dbReference type="Pfam" id="PF01416"/>
    </source>
</evidence>
<dbReference type="Gene3D" id="3.30.70.580">
    <property type="entry name" value="Pseudouridine synthase I, catalytic domain, N-terminal subdomain"/>
    <property type="match status" value="1"/>
</dbReference>
<feature type="domain" description="Pseudouridine synthase I TruA alpha/beta" evidence="12">
    <location>
        <begin position="318"/>
        <end position="419"/>
    </location>
</feature>
<dbReference type="AlphaFoldDB" id="A0A9W7FQ81"/>
<dbReference type="FunFam" id="3.30.70.660:FF:000002">
    <property type="entry name" value="tRNA pseudouridine synthase"/>
    <property type="match status" value="1"/>
</dbReference>
<dbReference type="GO" id="GO:1990481">
    <property type="term" value="P:mRNA pseudouridine synthesis"/>
    <property type="evidence" value="ECO:0007669"/>
    <property type="project" value="TreeGrafter"/>
</dbReference>
<dbReference type="InterPro" id="IPR001406">
    <property type="entry name" value="PsdUridine_synth_TruA"/>
</dbReference>
<dbReference type="OrthoDB" id="10256309at2759"/>
<evidence type="ECO:0000256" key="2">
    <source>
        <dbReference type="ARBA" id="ARBA00004123"/>
    </source>
</evidence>
<dbReference type="NCBIfam" id="TIGR00071">
    <property type="entry name" value="hisT_truA"/>
    <property type="match status" value="1"/>
</dbReference>
<feature type="compositionally biased region" description="Basic residues" evidence="11">
    <location>
        <begin position="20"/>
        <end position="33"/>
    </location>
</feature>
<evidence type="ECO:0000256" key="9">
    <source>
        <dbReference type="PIRSR" id="PIRSR641708-1"/>
    </source>
</evidence>
<keyword evidence="7" id="KW-0539">Nucleus</keyword>
<dbReference type="InterPro" id="IPR041708">
    <property type="entry name" value="PUS1/PUS2-like"/>
</dbReference>
<evidence type="ECO:0000256" key="3">
    <source>
        <dbReference type="ARBA" id="ARBA00009375"/>
    </source>
</evidence>
<comment type="similarity">
    <text evidence="3">Belongs to the tRNA pseudouridine synthase TruA family.</text>
</comment>
<feature type="region of interest" description="Disordered" evidence="11">
    <location>
        <begin position="504"/>
        <end position="529"/>
    </location>
</feature>
<dbReference type="EMBL" id="BRXW01000249">
    <property type="protein sequence ID" value="GMI16332.1"/>
    <property type="molecule type" value="Genomic_DNA"/>
</dbReference>
<comment type="caution">
    <text evidence="13">The sequence shown here is derived from an EMBL/GenBank/DDBJ whole genome shotgun (WGS) entry which is preliminary data.</text>
</comment>
<dbReference type="Proteomes" id="UP001165122">
    <property type="component" value="Unassembled WGS sequence"/>
</dbReference>
<dbReference type="Pfam" id="PF01416">
    <property type="entry name" value="PseudoU_synth_1"/>
    <property type="match status" value="1"/>
</dbReference>
<feature type="binding site" evidence="10">
    <location>
        <position position="254"/>
    </location>
    <ligand>
        <name>substrate</name>
    </ligand>
</feature>
<evidence type="ECO:0000256" key="8">
    <source>
        <dbReference type="ARBA" id="ARBA00036943"/>
    </source>
</evidence>
<dbReference type="InterPro" id="IPR020097">
    <property type="entry name" value="PsdUridine_synth_TruA_a/b_dom"/>
</dbReference>
<protein>
    <recommendedName>
        <fullName evidence="12">Pseudouridine synthase I TruA alpha/beta domain-containing protein</fullName>
    </recommendedName>
</protein>
<evidence type="ECO:0000256" key="5">
    <source>
        <dbReference type="ARBA" id="ARBA00022694"/>
    </source>
</evidence>
<dbReference type="GO" id="GO:0009982">
    <property type="term" value="F:pseudouridine synthase activity"/>
    <property type="evidence" value="ECO:0007669"/>
    <property type="project" value="InterPro"/>
</dbReference>
<evidence type="ECO:0000313" key="13">
    <source>
        <dbReference type="EMBL" id="GMI16332.1"/>
    </source>
</evidence>
<gene>
    <name evidence="13" type="ORF">TrLO_g11848</name>
</gene>
<proteinExistence type="inferred from homology"/>
<dbReference type="GO" id="GO:0006397">
    <property type="term" value="P:mRNA processing"/>
    <property type="evidence" value="ECO:0007669"/>
    <property type="project" value="UniProtKB-KW"/>
</dbReference>
<evidence type="ECO:0000313" key="14">
    <source>
        <dbReference type="Proteomes" id="UP001165122"/>
    </source>
</evidence>
<dbReference type="SUPFAM" id="SSF55120">
    <property type="entry name" value="Pseudouridine synthase"/>
    <property type="match status" value="1"/>
</dbReference>
<evidence type="ECO:0000256" key="11">
    <source>
        <dbReference type="SAM" id="MobiDB-lite"/>
    </source>
</evidence>
<accession>A0A9W7FQ81</accession>
<dbReference type="InterPro" id="IPR020095">
    <property type="entry name" value="PsdUridine_synth_TruA_C"/>
</dbReference>
<dbReference type="FunFam" id="3.30.70.580:FF:000002">
    <property type="entry name" value="tRNA pseudouridine synthase"/>
    <property type="match status" value="1"/>
</dbReference>
<organism evidence="13 14">
    <name type="scientific">Triparma laevis f. longispina</name>
    <dbReference type="NCBI Taxonomy" id="1714387"/>
    <lineage>
        <taxon>Eukaryota</taxon>
        <taxon>Sar</taxon>
        <taxon>Stramenopiles</taxon>
        <taxon>Ochrophyta</taxon>
        <taxon>Bolidophyceae</taxon>
        <taxon>Parmales</taxon>
        <taxon>Triparmaceae</taxon>
        <taxon>Triparma</taxon>
    </lineage>
</organism>
<dbReference type="Gene3D" id="3.30.70.660">
    <property type="entry name" value="Pseudouridine synthase I, catalytic domain, C-terminal subdomain"/>
    <property type="match status" value="1"/>
</dbReference>
<sequence>MSSEANKSAASDGPSTSKKTLGKGKNNKRKGNNKQKQWSNKKQFDRAAGQSNYESKNKGYPVEGGDGRRGTEGDDAPHPGSYAIDLFNAKKAEEEAEKKVEKVEKVGTVEGVEGGGDAEEEKQGDGDALRKFPKRKLAFLVGFCGKNYGGMQMNPGVKTIQAEIEKALFSAEAIAPINYGFPKKYGWSNSARTDKGVHAAAQVCSARVAVPTGDNLDKLRIMVNENLPDDISILDIKKVTKSFNAKTSRDKVRYQYMLPTYVLQPKGELKAAFDAVVSTKTSFVDLDDDSLEQLQKKFVDYRTTPAILDKLKATFEVYEGTKKYHNFTNGKSFPDPSARRYMMKFKPVETGVVYGANGMEWIAVAVTGQAFLLHQIRKMVSLGVDVVRGVLSEEQMTQSFNDGTMKLSIAPSQGLFLDMSYFDLACSRENFAHDKLEWGENGSDATRRWEEFKREKIVNHILAEEANERNFLKYMYHQENFFTTPGVYKFYAGQMNNGTDWEAAAGGGGGAGRGADSKEEMTTTMASTT</sequence>
<dbReference type="GO" id="GO:0003723">
    <property type="term" value="F:RNA binding"/>
    <property type="evidence" value="ECO:0007669"/>
    <property type="project" value="InterPro"/>
</dbReference>
<comment type="catalytic activity">
    <reaction evidence="8">
        <text>a uridine in tRNA = a pseudouridine in tRNA</text>
        <dbReference type="Rhea" id="RHEA:54572"/>
        <dbReference type="Rhea" id="RHEA-COMP:13339"/>
        <dbReference type="Rhea" id="RHEA-COMP:13934"/>
        <dbReference type="ChEBI" id="CHEBI:65314"/>
        <dbReference type="ChEBI" id="CHEBI:65315"/>
    </reaction>
</comment>
<keyword evidence="5" id="KW-0819">tRNA processing</keyword>
<dbReference type="InterPro" id="IPR020094">
    <property type="entry name" value="TruA/RsuA/RluB/E/F_N"/>
</dbReference>
<evidence type="ECO:0000256" key="6">
    <source>
        <dbReference type="ARBA" id="ARBA00023235"/>
    </source>
</evidence>
<evidence type="ECO:0000256" key="1">
    <source>
        <dbReference type="ARBA" id="ARBA00001166"/>
    </source>
</evidence>
<dbReference type="PANTHER" id="PTHR11142:SF4">
    <property type="entry name" value="PSEUDOURIDYLATE SYNTHASE 1 HOMOLOG"/>
    <property type="match status" value="1"/>
</dbReference>
<feature type="active site" description="Nucleophile" evidence="9">
    <location>
        <position position="194"/>
    </location>
</feature>
<feature type="compositionally biased region" description="Basic and acidic residues" evidence="11">
    <location>
        <begin position="65"/>
        <end position="77"/>
    </location>
</feature>
<dbReference type="GO" id="GO:0005634">
    <property type="term" value="C:nucleus"/>
    <property type="evidence" value="ECO:0007669"/>
    <property type="project" value="UniProtKB-SubCell"/>
</dbReference>